<keyword evidence="6" id="KW-1185">Reference proteome</keyword>
<evidence type="ECO:0000256" key="2">
    <source>
        <dbReference type="ARBA" id="ARBA00023239"/>
    </source>
</evidence>
<keyword evidence="5" id="KW-0645">Protease</keyword>
<dbReference type="OrthoDB" id="9792284at2"/>
<dbReference type="Proteomes" id="UP000294752">
    <property type="component" value="Unassembled WGS sequence"/>
</dbReference>
<keyword evidence="1" id="KW-0346">Stress response</keyword>
<dbReference type="GO" id="GO:0006508">
    <property type="term" value="P:proteolysis"/>
    <property type="evidence" value="ECO:0007669"/>
    <property type="project" value="UniProtKB-KW"/>
</dbReference>
<comment type="similarity">
    <text evidence="3">Belongs to the peptidase C56 family. HSP31-like subfamily.</text>
</comment>
<proteinExistence type="inferred from homology"/>
<dbReference type="CDD" id="cd03141">
    <property type="entry name" value="GATase1_Hsp31_like"/>
    <property type="match status" value="1"/>
</dbReference>
<dbReference type="GO" id="GO:0019172">
    <property type="term" value="F:glyoxalase III activity"/>
    <property type="evidence" value="ECO:0007669"/>
    <property type="project" value="TreeGrafter"/>
</dbReference>
<dbReference type="PANTHER" id="PTHR48094:SF11">
    <property type="entry name" value="GLUTATHIONE-INDEPENDENT GLYOXALASE HSP31-RELATED"/>
    <property type="match status" value="1"/>
</dbReference>
<dbReference type="GO" id="GO:0005737">
    <property type="term" value="C:cytoplasm"/>
    <property type="evidence" value="ECO:0007669"/>
    <property type="project" value="TreeGrafter"/>
</dbReference>
<feature type="domain" description="DJ-1/PfpI" evidence="4">
    <location>
        <begin position="29"/>
        <end position="225"/>
    </location>
</feature>
<gene>
    <name evidence="5" type="ORF">B0I21_10618</name>
</gene>
<evidence type="ECO:0000259" key="4">
    <source>
        <dbReference type="Pfam" id="PF01965"/>
    </source>
</evidence>
<dbReference type="SUPFAM" id="SSF52317">
    <property type="entry name" value="Class I glutamine amidotransferase-like"/>
    <property type="match status" value="1"/>
</dbReference>
<name>A0A4R7CUP8_9SPHI</name>
<dbReference type="GO" id="GO:0008233">
    <property type="term" value="F:peptidase activity"/>
    <property type="evidence" value="ECO:0007669"/>
    <property type="project" value="UniProtKB-KW"/>
</dbReference>
<organism evidence="5 6">
    <name type="scientific">Sphingobacterium paludis</name>
    <dbReference type="NCBI Taxonomy" id="1476465"/>
    <lineage>
        <taxon>Bacteria</taxon>
        <taxon>Pseudomonadati</taxon>
        <taxon>Bacteroidota</taxon>
        <taxon>Sphingobacteriia</taxon>
        <taxon>Sphingobacteriales</taxon>
        <taxon>Sphingobacteriaceae</taxon>
        <taxon>Sphingobacterium</taxon>
    </lineage>
</organism>
<accession>A0A4R7CUP8</accession>
<dbReference type="InterPro" id="IPR050325">
    <property type="entry name" value="Prot/Nucl_acid_deglycase"/>
</dbReference>
<keyword evidence="2" id="KW-0456">Lyase</keyword>
<dbReference type="AlphaFoldDB" id="A0A4R7CUP8"/>
<comment type="caution">
    <text evidence="5">The sequence shown here is derived from an EMBL/GenBank/DDBJ whole genome shotgun (WGS) entry which is preliminary data.</text>
</comment>
<evidence type="ECO:0000256" key="1">
    <source>
        <dbReference type="ARBA" id="ARBA00023016"/>
    </source>
</evidence>
<dbReference type="InterPro" id="IPR029062">
    <property type="entry name" value="Class_I_gatase-like"/>
</dbReference>
<dbReference type="Pfam" id="PF01965">
    <property type="entry name" value="DJ-1_PfpI"/>
    <property type="match status" value="1"/>
</dbReference>
<dbReference type="GO" id="GO:0019243">
    <property type="term" value="P:methylglyoxal catabolic process to D-lactate via S-lactoyl-glutathione"/>
    <property type="evidence" value="ECO:0007669"/>
    <property type="project" value="TreeGrafter"/>
</dbReference>
<dbReference type="EMBL" id="SNZV01000006">
    <property type="protein sequence ID" value="TDS12163.1"/>
    <property type="molecule type" value="Genomic_DNA"/>
</dbReference>
<evidence type="ECO:0000313" key="6">
    <source>
        <dbReference type="Proteomes" id="UP000294752"/>
    </source>
</evidence>
<keyword evidence="5" id="KW-0378">Hydrolase</keyword>
<dbReference type="RefSeq" id="WP_133640815.1">
    <property type="nucleotide sequence ID" value="NZ_SNZV01000006.1"/>
</dbReference>
<reference evidence="5 6" key="1">
    <citation type="submission" date="2019-03" db="EMBL/GenBank/DDBJ databases">
        <title>Genomic Encyclopedia of Type Strains, Phase III (KMG-III): the genomes of soil and plant-associated and newly described type strains.</title>
        <authorList>
            <person name="Whitman W."/>
        </authorList>
    </citation>
    <scope>NUCLEOTIDE SEQUENCE [LARGE SCALE GENOMIC DNA]</scope>
    <source>
        <strain evidence="5 6">CGMCC 1.12801</strain>
    </source>
</reference>
<evidence type="ECO:0000256" key="3">
    <source>
        <dbReference type="ARBA" id="ARBA00038493"/>
    </source>
</evidence>
<dbReference type="InterPro" id="IPR002818">
    <property type="entry name" value="DJ-1/PfpI"/>
</dbReference>
<sequence>MAHRKVLIILSSHQDMIDTDSKTGVWLGEFTDPYYAFKDAGYQVTLASPQGGTPPIDPLSKLTENVAASNKRFQKDEEAQLAFASTEKVEAVNPAEFDTVFVPGGHGPLWDLADNVAVGRILTHCVNESKIIGAVCHGPAALFSIEANIFGYLRGKKITAFSNLEENMVLRAAQIPYLLESRLREHESDLSLSKVPFMSHVVVDENLVTGQNPLSALPTAKKVIELVQKHYVSTL</sequence>
<dbReference type="PANTHER" id="PTHR48094">
    <property type="entry name" value="PROTEIN/NUCLEIC ACID DEGLYCASE DJ-1-RELATED"/>
    <property type="match status" value="1"/>
</dbReference>
<protein>
    <submittedName>
        <fullName evidence="5">Putative intracellular protease/amidase</fullName>
    </submittedName>
</protein>
<dbReference type="Gene3D" id="3.40.50.880">
    <property type="match status" value="1"/>
</dbReference>
<evidence type="ECO:0000313" key="5">
    <source>
        <dbReference type="EMBL" id="TDS12163.1"/>
    </source>
</evidence>